<dbReference type="PANTHER" id="PTHR43080:SF2">
    <property type="entry name" value="CBS DOMAIN-CONTAINING PROTEIN"/>
    <property type="match status" value="1"/>
</dbReference>
<dbReference type="Pfam" id="PF00571">
    <property type="entry name" value="CBS"/>
    <property type="match status" value="2"/>
</dbReference>
<organism evidence="4 5">
    <name type="scientific">Myroides guanonis</name>
    <dbReference type="NCBI Taxonomy" id="1150112"/>
    <lineage>
        <taxon>Bacteria</taxon>
        <taxon>Pseudomonadati</taxon>
        <taxon>Bacteroidota</taxon>
        <taxon>Flavobacteriia</taxon>
        <taxon>Flavobacteriales</taxon>
        <taxon>Flavobacteriaceae</taxon>
        <taxon>Myroides</taxon>
    </lineage>
</organism>
<sequence>MPRKEFIDLVNEIKKTGQSQKMSIRKFLWEFDYCEKRTSGNVWRINEFLDREKMMVVPNYQNGWIDEIIELKEKDKAKIKNGDSNNEEFDPISRLSVLEATSKTPISVKRDANLDKAFHLMWQNDFSQLPVMNDERNVLGIINWQTIAKGFIAKKDSNIVKDYMSNDFTVLDENTPLFEAIKDVIKYGVIFIKDSQQKIKGPVTTSDLNEEFIEQIEPFILLEQIENYIRLILNDKIVIEDLPKVISLEDQRCIESISDMTFGEYLRIMENEECWKVLNLPFDKSDFIKNLHSIRNIRNAVMHFHPDKISKQDLDSLRKTSKFLENFFMIK</sequence>
<dbReference type="InterPro" id="IPR046342">
    <property type="entry name" value="CBS_dom_sf"/>
</dbReference>
<feature type="domain" description="CBS" evidence="3">
    <location>
        <begin position="101"/>
        <end position="157"/>
    </location>
</feature>
<evidence type="ECO:0000313" key="5">
    <source>
        <dbReference type="Proteomes" id="UP000243887"/>
    </source>
</evidence>
<accession>A0A1I3U0X6</accession>
<dbReference type="InterPro" id="IPR051257">
    <property type="entry name" value="Diverse_CBS-Domain"/>
</dbReference>
<protein>
    <submittedName>
        <fullName evidence="4">CBS domain-containing protein</fullName>
    </submittedName>
</protein>
<dbReference type="EMBL" id="FORU01000015">
    <property type="protein sequence ID" value="SFJ76635.1"/>
    <property type="molecule type" value="Genomic_DNA"/>
</dbReference>
<evidence type="ECO:0000256" key="2">
    <source>
        <dbReference type="PROSITE-ProRule" id="PRU00703"/>
    </source>
</evidence>
<dbReference type="OrthoDB" id="291940at2"/>
<keyword evidence="1 2" id="KW-0129">CBS domain</keyword>
<evidence type="ECO:0000256" key="1">
    <source>
        <dbReference type="ARBA" id="ARBA00023122"/>
    </source>
</evidence>
<dbReference type="CDD" id="cd02205">
    <property type="entry name" value="CBS_pair_SF"/>
    <property type="match status" value="1"/>
</dbReference>
<dbReference type="PANTHER" id="PTHR43080">
    <property type="entry name" value="CBS DOMAIN-CONTAINING PROTEIN CBSX3, MITOCHONDRIAL"/>
    <property type="match status" value="1"/>
</dbReference>
<dbReference type="STRING" id="1150112.SAMN04487893_11580"/>
<evidence type="ECO:0000259" key="3">
    <source>
        <dbReference type="PROSITE" id="PS51371"/>
    </source>
</evidence>
<reference evidence="5" key="1">
    <citation type="submission" date="2016-10" db="EMBL/GenBank/DDBJ databases">
        <authorList>
            <person name="Varghese N."/>
            <person name="Submissions S."/>
        </authorList>
    </citation>
    <scope>NUCLEOTIDE SEQUENCE [LARGE SCALE GENOMIC DNA]</scope>
    <source>
        <strain evidence="5">DSM 26542</strain>
    </source>
</reference>
<dbReference type="PROSITE" id="PS51371">
    <property type="entry name" value="CBS"/>
    <property type="match status" value="1"/>
</dbReference>
<keyword evidence="5" id="KW-1185">Reference proteome</keyword>
<evidence type="ECO:0000313" key="4">
    <source>
        <dbReference type="EMBL" id="SFJ76635.1"/>
    </source>
</evidence>
<dbReference type="Gene3D" id="3.10.580.10">
    <property type="entry name" value="CBS-domain"/>
    <property type="match status" value="1"/>
</dbReference>
<proteinExistence type="predicted"/>
<gene>
    <name evidence="4" type="ORF">SAMN04487893_11580</name>
</gene>
<dbReference type="InterPro" id="IPR000644">
    <property type="entry name" value="CBS_dom"/>
</dbReference>
<dbReference type="AlphaFoldDB" id="A0A1I3U0X6"/>
<dbReference type="Proteomes" id="UP000243887">
    <property type="component" value="Unassembled WGS sequence"/>
</dbReference>
<name>A0A1I3U0X6_9FLAO</name>
<dbReference type="RefSeq" id="WP_090680652.1">
    <property type="nucleotide sequence ID" value="NZ_FORU01000015.1"/>
</dbReference>
<dbReference type="SUPFAM" id="SSF54631">
    <property type="entry name" value="CBS-domain pair"/>
    <property type="match status" value="1"/>
</dbReference>